<feature type="binding site" evidence="4">
    <location>
        <position position="226"/>
    </location>
    <ligand>
        <name>Mn(2+)</name>
        <dbReference type="ChEBI" id="CHEBI:29035"/>
        <label>1</label>
    </ligand>
</feature>
<feature type="binding site" evidence="4">
    <location>
        <position position="138"/>
    </location>
    <ligand>
        <name>Mn(2+)</name>
        <dbReference type="ChEBI" id="CHEBI:29035"/>
        <label>1</label>
    </ligand>
</feature>
<dbReference type="InterPro" id="IPR023696">
    <property type="entry name" value="Ureohydrolase_dom_sf"/>
</dbReference>
<organism evidence="6 7">
    <name type="scientific">Candidatus Magasanikbacteria bacterium RIFOXYD2_FULL_36_9</name>
    <dbReference type="NCBI Taxonomy" id="1798707"/>
    <lineage>
        <taxon>Bacteria</taxon>
        <taxon>Candidatus Magasanikiibacteriota</taxon>
    </lineage>
</organism>
<sequence length="248" mass="27680">MYQRTKYPKNFGGLTGQTYKEAKAVVLPVPYDKTSSYGKGADLGPKAVIDASPQIELYDREFDCEAYEKYGIFTLPQLPVSKLVPEKMLKTLEKKYSELLQDGKFVGVLGGEHSITPGVMPALKKKYPNLSILQWDAHGDLRDSYEGTKNSHACAMRRCYDHVDKIVQVGIRSICQDEAIYIKEKKIADNIFSPRRFGLDQATKAKSIKEIVSKLSNDVYITIDLDGFDPSILPATGTPEPGGLGWYD</sequence>
<gene>
    <name evidence="6" type="ORF">A2537_02830</name>
</gene>
<evidence type="ECO:0000256" key="4">
    <source>
        <dbReference type="PIRSR" id="PIRSR036979-1"/>
    </source>
</evidence>
<dbReference type="CDD" id="cd11593">
    <property type="entry name" value="Agmatinase-like_2"/>
    <property type="match status" value="1"/>
</dbReference>
<keyword evidence="3 5" id="KW-0378">Hydrolase</keyword>
<dbReference type="InterPro" id="IPR006035">
    <property type="entry name" value="Ureohydrolase"/>
</dbReference>
<comment type="caution">
    <text evidence="6">The sequence shown here is derived from an EMBL/GenBank/DDBJ whole genome shotgun (WGS) entry which is preliminary data.</text>
</comment>
<evidence type="ECO:0000256" key="3">
    <source>
        <dbReference type="ARBA" id="ARBA00022801"/>
    </source>
</evidence>
<dbReference type="Pfam" id="PF00491">
    <property type="entry name" value="Arginase"/>
    <property type="match status" value="1"/>
</dbReference>
<dbReference type="Proteomes" id="UP000178490">
    <property type="component" value="Unassembled WGS sequence"/>
</dbReference>
<dbReference type="GO" id="GO:0033389">
    <property type="term" value="P:putrescine biosynthetic process from arginine, via agmatine"/>
    <property type="evidence" value="ECO:0007669"/>
    <property type="project" value="TreeGrafter"/>
</dbReference>
<dbReference type="PIRSF" id="PIRSF036979">
    <property type="entry name" value="Arginase"/>
    <property type="match status" value="1"/>
</dbReference>
<dbReference type="Gene3D" id="3.40.800.10">
    <property type="entry name" value="Ureohydrolase domain"/>
    <property type="match status" value="1"/>
</dbReference>
<dbReference type="GO" id="GO:0008783">
    <property type="term" value="F:agmatinase activity"/>
    <property type="evidence" value="ECO:0007669"/>
    <property type="project" value="TreeGrafter"/>
</dbReference>
<dbReference type="EMBL" id="MFRC01000048">
    <property type="protein sequence ID" value="OGH89031.1"/>
    <property type="molecule type" value="Genomic_DNA"/>
</dbReference>
<evidence type="ECO:0000256" key="5">
    <source>
        <dbReference type="RuleBase" id="RU003684"/>
    </source>
</evidence>
<keyword evidence="4" id="KW-0464">Manganese</keyword>
<name>A0A1F6NYR6_9BACT</name>
<evidence type="ECO:0000313" key="6">
    <source>
        <dbReference type="EMBL" id="OGH89031.1"/>
    </source>
</evidence>
<feature type="binding site" evidence="4">
    <location>
        <position position="113"/>
    </location>
    <ligand>
        <name>Mn(2+)</name>
        <dbReference type="ChEBI" id="CHEBI:29035"/>
        <label>1</label>
    </ligand>
</feature>
<dbReference type="PANTHER" id="PTHR11358:SF26">
    <property type="entry name" value="GUANIDINO ACID HYDROLASE, MITOCHONDRIAL"/>
    <property type="match status" value="1"/>
</dbReference>
<comment type="similarity">
    <text evidence="1">Belongs to the arginase family. Agmatinase subfamily.</text>
</comment>
<dbReference type="GO" id="GO:0046872">
    <property type="term" value="F:metal ion binding"/>
    <property type="evidence" value="ECO:0007669"/>
    <property type="project" value="UniProtKB-KW"/>
</dbReference>
<dbReference type="InterPro" id="IPR005925">
    <property type="entry name" value="Agmatinase-rel"/>
</dbReference>
<accession>A0A1F6NYR6</accession>
<dbReference type="NCBIfam" id="TIGR01230">
    <property type="entry name" value="agmatinase"/>
    <property type="match status" value="1"/>
</dbReference>
<feature type="binding site" evidence="4">
    <location>
        <position position="224"/>
    </location>
    <ligand>
        <name>Mn(2+)</name>
        <dbReference type="ChEBI" id="CHEBI:29035"/>
        <label>1</label>
    </ligand>
</feature>
<feature type="binding site" evidence="4">
    <location>
        <position position="140"/>
    </location>
    <ligand>
        <name>Mn(2+)</name>
        <dbReference type="ChEBI" id="CHEBI:29035"/>
        <label>1</label>
    </ligand>
</feature>
<dbReference type="AlphaFoldDB" id="A0A1F6NYR6"/>
<reference evidence="6 7" key="1">
    <citation type="journal article" date="2016" name="Nat. Commun.">
        <title>Thousands of microbial genomes shed light on interconnected biogeochemical processes in an aquifer system.</title>
        <authorList>
            <person name="Anantharaman K."/>
            <person name="Brown C.T."/>
            <person name="Hug L.A."/>
            <person name="Sharon I."/>
            <person name="Castelle C.J."/>
            <person name="Probst A.J."/>
            <person name="Thomas B.C."/>
            <person name="Singh A."/>
            <person name="Wilkins M.J."/>
            <person name="Karaoz U."/>
            <person name="Brodie E.L."/>
            <person name="Williams K.H."/>
            <person name="Hubbard S.S."/>
            <person name="Banfield J.F."/>
        </authorList>
    </citation>
    <scope>NUCLEOTIDE SEQUENCE [LARGE SCALE GENOMIC DNA]</scope>
</reference>
<feature type="binding site" evidence="4">
    <location>
        <position position="136"/>
    </location>
    <ligand>
        <name>Mn(2+)</name>
        <dbReference type="ChEBI" id="CHEBI:29035"/>
        <label>1</label>
    </ligand>
</feature>
<dbReference type="PROSITE" id="PS01053">
    <property type="entry name" value="ARGINASE_1"/>
    <property type="match status" value="1"/>
</dbReference>
<evidence type="ECO:0000256" key="2">
    <source>
        <dbReference type="ARBA" id="ARBA00022723"/>
    </source>
</evidence>
<feature type="non-terminal residue" evidence="6">
    <location>
        <position position="248"/>
    </location>
</feature>
<dbReference type="PANTHER" id="PTHR11358">
    <property type="entry name" value="ARGINASE/AGMATINASE"/>
    <property type="match status" value="1"/>
</dbReference>
<comment type="cofactor">
    <cofactor evidence="4">
        <name>Mn(2+)</name>
        <dbReference type="ChEBI" id="CHEBI:29035"/>
    </cofactor>
    <text evidence="4">Binds 2 manganese ions per subunit.</text>
</comment>
<proteinExistence type="inferred from homology"/>
<protein>
    <submittedName>
        <fullName evidence="6">Agmatinase</fullName>
    </submittedName>
</protein>
<dbReference type="PROSITE" id="PS51409">
    <property type="entry name" value="ARGINASE_2"/>
    <property type="match status" value="1"/>
</dbReference>
<keyword evidence="2 4" id="KW-0479">Metal-binding</keyword>
<dbReference type="InterPro" id="IPR020855">
    <property type="entry name" value="Ureohydrolase_Mn_BS"/>
</dbReference>
<dbReference type="SUPFAM" id="SSF52768">
    <property type="entry name" value="Arginase/deacetylase"/>
    <property type="match status" value="1"/>
</dbReference>
<evidence type="ECO:0000313" key="7">
    <source>
        <dbReference type="Proteomes" id="UP000178490"/>
    </source>
</evidence>
<evidence type="ECO:0000256" key="1">
    <source>
        <dbReference type="ARBA" id="ARBA00009227"/>
    </source>
</evidence>